<feature type="domain" description="Solute-binding protein family 3/N-terminal" evidence="5">
    <location>
        <begin position="64"/>
        <end position="298"/>
    </location>
</feature>
<dbReference type="STRING" id="1629334.Cva_00699"/>
<reference evidence="6 7" key="1">
    <citation type="submission" date="2015-03" db="EMBL/GenBank/DDBJ databases">
        <title>Caedibacter varicaedens, whole genome shotgun sequence.</title>
        <authorList>
            <person name="Suzuki H."/>
            <person name="Dapper A.L."/>
            <person name="Gibson A.K."/>
            <person name="Jackson C."/>
            <person name="Lee H."/>
            <person name="Pejaver V.R."/>
            <person name="Doak T."/>
            <person name="Lynch M."/>
        </authorList>
    </citation>
    <scope>NUCLEOTIDE SEQUENCE [LARGE SCALE GENOMIC DNA]</scope>
</reference>
<dbReference type="GO" id="GO:0030313">
    <property type="term" value="C:cell envelope"/>
    <property type="evidence" value="ECO:0007669"/>
    <property type="project" value="UniProtKB-SubCell"/>
</dbReference>
<evidence type="ECO:0000313" key="7">
    <source>
        <dbReference type="Proteomes" id="UP000036771"/>
    </source>
</evidence>
<accession>A0A0K8MC26</accession>
<evidence type="ECO:0000259" key="5">
    <source>
        <dbReference type="SMART" id="SM00062"/>
    </source>
</evidence>
<dbReference type="OrthoDB" id="9807134at2"/>
<dbReference type="SUPFAM" id="SSF53850">
    <property type="entry name" value="Periplasmic binding protein-like II"/>
    <property type="match status" value="1"/>
</dbReference>
<dbReference type="PANTHER" id="PTHR35936:SF19">
    <property type="entry name" value="AMINO-ACID-BINDING PROTEIN YXEM-RELATED"/>
    <property type="match status" value="1"/>
</dbReference>
<organism evidence="6 7">
    <name type="scientific">Caedimonas varicaedens</name>
    <dbReference type="NCBI Taxonomy" id="1629334"/>
    <lineage>
        <taxon>Bacteria</taxon>
        <taxon>Pseudomonadati</taxon>
        <taxon>Pseudomonadota</taxon>
        <taxon>Alphaproteobacteria</taxon>
        <taxon>Holosporales</taxon>
        <taxon>Caedimonadaceae</taxon>
        <taxon>Caedimonas</taxon>
    </lineage>
</organism>
<evidence type="ECO:0000256" key="1">
    <source>
        <dbReference type="ARBA" id="ARBA00004196"/>
    </source>
</evidence>
<name>A0A0K8MC26_9PROT</name>
<comment type="subcellular location">
    <subcellularLocation>
        <location evidence="1">Cell envelope</location>
    </subcellularLocation>
</comment>
<dbReference type="InterPro" id="IPR001638">
    <property type="entry name" value="Solute-binding_3/MltF_N"/>
</dbReference>
<dbReference type="Proteomes" id="UP000036771">
    <property type="component" value="Unassembled WGS sequence"/>
</dbReference>
<comment type="similarity">
    <text evidence="2 4">Belongs to the bacterial solute-binding protein 3 family.</text>
</comment>
<evidence type="ECO:0000313" key="6">
    <source>
        <dbReference type="EMBL" id="GAO98056.1"/>
    </source>
</evidence>
<dbReference type="Pfam" id="PF00497">
    <property type="entry name" value="SBP_bac_3"/>
    <property type="match status" value="1"/>
</dbReference>
<keyword evidence="7" id="KW-1185">Reference proteome</keyword>
<dbReference type="Gene3D" id="3.40.190.10">
    <property type="entry name" value="Periplasmic binding protein-like II"/>
    <property type="match status" value="2"/>
</dbReference>
<comment type="caution">
    <text evidence="6">The sequence shown here is derived from an EMBL/GenBank/DDBJ whole genome shotgun (WGS) entry which is preliminary data.</text>
</comment>
<dbReference type="PANTHER" id="PTHR35936">
    <property type="entry name" value="MEMBRANE-BOUND LYTIC MUREIN TRANSGLYCOSYLASE F"/>
    <property type="match status" value="1"/>
</dbReference>
<dbReference type="InterPro" id="IPR018313">
    <property type="entry name" value="SBP_3_CS"/>
</dbReference>
<protein>
    <submittedName>
        <fullName evidence="6">Putative ABC transporter arginine-binding protein 2</fullName>
    </submittedName>
</protein>
<dbReference type="AlphaFoldDB" id="A0A0K8MC26"/>
<gene>
    <name evidence="6" type="primary">artI_2</name>
    <name evidence="6" type="ORF">Cva_00699</name>
</gene>
<evidence type="ECO:0000256" key="3">
    <source>
        <dbReference type="ARBA" id="ARBA00022729"/>
    </source>
</evidence>
<keyword evidence="3" id="KW-0732">Signal</keyword>
<dbReference type="PROSITE" id="PS01039">
    <property type="entry name" value="SBP_BACTERIAL_3"/>
    <property type="match status" value="1"/>
</dbReference>
<evidence type="ECO:0000256" key="4">
    <source>
        <dbReference type="RuleBase" id="RU003744"/>
    </source>
</evidence>
<dbReference type="SMART" id="SM00062">
    <property type="entry name" value="PBPb"/>
    <property type="match status" value="1"/>
</dbReference>
<evidence type="ECO:0000256" key="2">
    <source>
        <dbReference type="ARBA" id="ARBA00010333"/>
    </source>
</evidence>
<sequence length="298" mass="33793">MGLKGLKIFLWVVVVNIFHYALATNHLQSLHEQDNLSLSNKMAIATSGLRLIPSEIKTILDRGELIVALTSVDYSPFHMLDKEGNLIGLDIEIANEIAFQLGVKVKFDRSQPTFDDVVEYIANGYADLGISKLSYTPQRALKVLYSVPYITLHKAFLINRVRLAQQPGTPSLEELFSKKENLVGALATTSYAQFIHNSFPQAVVKLHTKWDDIQRELSSGKYIAGFRDDCELTKMLLKHPELNFNFLTVIMKGEEDPIYIVAPLENTSLITWVNNLLNNTKKLHFKLNESLKKYKENL</sequence>
<dbReference type="EMBL" id="BBVC01000023">
    <property type="protein sequence ID" value="GAO98056.1"/>
    <property type="molecule type" value="Genomic_DNA"/>
</dbReference>
<proteinExistence type="inferred from homology"/>